<dbReference type="Proteomes" id="UP000276407">
    <property type="component" value="Chromosome 1"/>
</dbReference>
<dbReference type="AlphaFoldDB" id="A0AAD0UVW1"/>
<protein>
    <submittedName>
        <fullName evidence="1">Nucleotidyl transferase AbiEii/AbiGii toxin family protein</fullName>
    </submittedName>
</protein>
<accession>A0AAD0UVW1</accession>
<evidence type="ECO:0000313" key="2">
    <source>
        <dbReference type="Proteomes" id="UP000276407"/>
    </source>
</evidence>
<dbReference type="Gene3D" id="3.10.450.620">
    <property type="entry name" value="JHP933, nucleotidyltransferase-like core domain"/>
    <property type="match status" value="1"/>
</dbReference>
<proteinExistence type="predicted"/>
<dbReference type="InterPro" id="IPR014942">
    <property type="entry name" value="AbiEii"/>
</dbReference>
<dbReference type="KEGG" id="lkm:EFP84_17205"/>
<dbReference type="EMBL" id="CP033614">
    <property type="protein sequence ID" value="AYV57072.1"/>
    <property type="molecule type" value="Genomic_DNA"/>
</dbReference>
<reference evidence="1 2" key="1">
    <citation type="submission" date="2018-11" db="EMBL/GenBank/DDBJ databases">
        <title>Complete genome sequence of Leptospira kmetyi isolate LS 001/16 from soil sample associated with a leptospirosis patient in Kelantan.</title>
        <authorList>
            <person name="Muhammad Yusoff F."/>
            <person name="Muhammad Yusoff S."/>
            <person name="Ahmad M.N."/>
            <person name="Yusof N.Y."/>
            <person name="Aziah I."/>
        </authorList>
    </citation>
    <scope>NUCLEOTIDE SEQUENCE [LARGE SCALE GENOMIC DNA]</scope>
    <source>
        <strain evidence="1 2">LS 001/16</strain>
    </source>
</reference>
<sequence length="423" mass="49319">MRLGVIKCGSFNIMITKDEIKDKSKEYNINPADVERDYVFGWILNGIYSESPLKDYLILKGGNLYRKAYLSNARFSKDLDFGFQTPLNSEFIIEELNQICENIAEKSGIDFDLNRNKVEYKQTFNNSEAYEARLYFKDFFGKPGRITISAKLDIAEMQRIFLPIQSRPLIHPYSDSSSCSAEVMCLKLEESLADKIKCLLQRRHIADLFDLIYSIFFNSTIPLDKAEIFGVFLQKTIFARNPKVVRDILLSLPLKKLNEAWNNYVIAPLISKFDFNDAISNFESLVRELFPETFSSRGDLAFFPPDKRNKIIDAGYNQKLLIINYEGYVREVEPYSLTYKIRQDGIGQEYFYGYDLTGGKSKSVSIKIFLHSKIRSIEISDKSFTPRFEIELSKAGEFGKRPYFPRTRRRFTFSKKRRPRRRK</sequence>
<name>A0AAD0UVW1_9LEPT</name>
<dbReference type="GO" id="GO:0016740">
    <property type="term" value="F:transferase activity"/>
    <property type="evidence" value="ECO:0007669"/>
    <property type="project" value="UniProtKB-KW"/>
</dbReference>
<gene>
    <name evidence="1" type="ORF">EFP84_17205</name>
</gene>
<organism evidence="1 2">
    <name type="scientific">Leptospira kmetyi</name>
    <dbReference type="NCBI Taxonomy" id="408139"/>
    <lineage>
        <taxon>Bacteria</taxon>
        <taxon>Pseudomonadati</taxon>
        <taxon>Spirochaetota</taxon>
        <taxon>Spirochaetia</taxon>
        <taxon>Leptospirales</taxon>
        <taxon>Leptospiraceae</taxon>
        <taxon>Leptospira</taxon>
    </lineage>
</organism>
<evidence type="ECO:0000313" key="1">
    <source>
        <dbReference type="EMBL" id="AYV57072.1"/>
    </source>
</evidence>
<keyword evidence="1" id="KW-0808">Transferase</keyword>
<dbReference type="Pfam" id="PF08843">
    <property type="entry name" value="AbiEii"/>
    <property type="match status" value="1"/>
</dbReference>